<reference evidence="2 3" key="1">
    <citation type="submission" date="2024-06" db="EMBL/GenBank/DDBJ databases">
        <title>A chromosome-level genome assembly of beet webworm, Loxostege sticticalis.</title>
        <authorList>
            <person name="Zhang Y."/>
        </authorList>
    </citation>
    <scope>NUCLEOTIDE SEQUENCE [LARGE SCALE GENOMIC DNA]</scope>
    <source>
        <strain evidence="2">AQ028</strain>
        <tissue evidence="2">Male pupae</tissue>
    </source>
</reference>
<dbReference type="Proteomes" id="UP001549921">
    <property type="component" value="Unassembled WGS sequence"/>
</dbReference>
<comment type="caution">
    <text evidence="2">The sequence shown here is derived from an EMBL/GenBank/DDBJ whole genome shotgun (WGS) entry which is preliminary data.</text>
</comment>
<evidence type="ECO:0000313" key="2">
    <source>
        <dbReference type="EMBL" id="KAL0809911.1"/>
    </source>
</evidence>
<dbReference type="PANTHER" id="PTHR10773:SF19">
    <property type="match status" value="1"/>
</dbReference>
<dbReference type="AlphaFoldDB" id="A0ABD0SB23"/>
<name>A0ABD0SB23_LOXSC</name>
<feature type="region of interest" description="Disordered" evidence="1">
    <location>
        <begin position="171"/>
        <end position="197"/>
    </location>
</feature>
<dbReference type="EMBL" id="JBEDNZ010000027">
    <property type="protein sequence ID" value="KAL0809911.1"/>
    <property type="molecule type" value="Genomic_DNA"/>
</dbReference>
<evidence type="ECO:0000256" key="1">
    <source>
        <dbReference type="SAM" id="MobiDB-lite"/>
    </source>
</evidence>
<organism evidence="2 3">
    <name type="scientific">Loxostege sticticalis</name>
    <name type="common">Beet webworm moth</name>
    <dbReference type="NCBI Taxonomy" id="481309"/>
    <lineage>
        <taxon>Eukaryota</taxon>
        <taxon>Metazoa</taxon>
        <taxon>Ecdysozoa</taxon>
        <taxon>Arthropoda</taxon>
        <taxon>Hexapoda</taxon>
        <taxon>Insecta</taxon>
        <taxon>Pterygota</taxon>
        <taxon>Neoptera</taxon>
        <taxon>Endopterygota</taxon>
        <taxon>Lepidoptera</taxon>
        <taxon>Glossata</taxon>
        <taxon>Ditrysia</taxon>
        <taxon>Pyraloidea</taxon>
        <taxon>Crambidae</taxon>
        <taxon>Pyraustinae</taxon>
        <taxon>Loxostege</taxon>
    </lineage>
</organism>
<proteinExistence type="predicted"/>
<evidence type="ECO:0000313" key="3">
    <source>
        <dbReference type="Proteomes" id="UP001549921"/>
    </source>
</evidence>
<accession>A0ABD0SB23</accession>
<gene>
    <name evidence="2" type="ORF">ABMA28_010769</name>
</gene>
<sequence length="458" mass="53258">MQTVQPRYRYIRLGGVRKPRDNNHAFYFIQNGEKIRVCKAFFKNTLDINDRPIRTVIEKQNNVAGVLLATDKRGKHGQQKKVEEDIKKGIYDFIEAIPKIASHYCRANTSKLYIDGGKTIADIHKDYEDHCKMNDKPFGNYAMFYKISFFMPKKDLCEICHVYETANETEKQELKEDFEKHQEEKRLSRTEKENDKSKTDPDVLIAVYDLQAVVQLPKGNVSLFYYKCKLNVLNFTIHDIINKTTDCYVWDESNGNRGVNELGSCVLNYLKEACEAGKTEIVFYSDNCLYLYAVTTLNINKITHKYLIKGHTQNEGDAVHSLIERQVKRQERSGPLYTPESFGPPFKVHELTHENFYDVKGIYSTLGCVNLAAMKINDVKILEVRKESPNTVFFKKSYNDQEFQNIDIIKRKRVNRELQLKPAFTAKPGISEKKKSDLMELVSKKHIPSFYKPFFENL</sequence>
<dbReference type="PANTHER" id="PTHR10773">
    <property type="entry name" value="DNA-DIRECTED RNA POLYMERASES I, II, AND III SUBUNIT RPABC2"/>
    <property type="match status" value="1"/>
</dbReference>
<protein>
    <submittedName>
        <fullName evidence="2">Uncharacterized protein</fullName>
    </submittedName>
</protein>